<sequence>MDIELVAKGKHTLHGLNFYLSYFDDVAKVLPREDYCFIVGGWVRDRILGEPVGENIDVDFLVTCDPVRVAQEFANRTGGHFFVFEKKGILIKRPVVASVVIHLPPYRYRFDFSQVKGKDLEKALEEDLRERDFTANAIAVNLDDVLSIGAKQTIVFDPTEGIKDLENGLLRPISEENLKRDPVRILRGFRLSIEKELELTEDFYTFVDKNKSLILKAPAERITHELFKIVKHPKGSKVIRRLYEVGLLEIVIPEFSKLKRVKDQGEHHLYPLDEHTLRILEEVERVTEERTKYLSVELLGDFGCRRFLGEFTDVELLKWGALLHDIGKPDTFEIKEGKVTFYNHDKVGEEIVKKIGGKLKWGEQATRFIGKLVRYHLRPFYLRESFLKGELKRRGMANFWKECGDIAPHLFLLSIADAFASGDSQEDIKALLETISELESFKRNELKEIRIEPLLNGREIMAILNISQGKMVGELKKRLEEAQIEGKVRTREEAIEFIKGAYQDILTAGGSHG</sequence>
<evidence type="ECO:0000259" key="12">
    <source>
        <dbReference type="SMART" id="SM00471"/>
    </source>
</evidence>
<keyword evidence="9" id="KW-0460">Magnesium</keyword>
<dbReference type="Pfam" id="PF12627">
    <property type="entry name" value="PolyA_pol_RNAbd"/>
    <property type="match status" value="1"/>
</dbReference>
<evidence type="ECO:0000256" key="7">
    <source>
        <dbReference type="ARBA" id="ARBA00022723"/>
    </source>
</evidence>
<keyword evidence="7" id="KW-0479">Metal-binding</keyword>
<organism evidence="13 14">
    <name type="scientific">Hydrogenivirga caldilitoris</name>
    <dbReference type="NCBI Taxonomy" id="246264"/>
    <lineage>
        <taxon>Bacteria</taxon>
        <taxon>Pseudomonadati</taxon>
        <taxon>Aquificota</taxon>
        <taxon>Aquificia</taxon>
        <taxon>Aquificales</taxon>
        <taxon>Aquificaceae</taxon>
        <taxon>Hydrogenivirga</taxon>
    </lineage>
</organism>
<evidence type="ECO:0000256" key="11">
    <source>
        <dbReference type="RuleBase" id="RU003953"/>
    </source>
</evidence>
<comment type="similarity">
    <text evidence="2 11">Belongs to the tRNA nucleotidyltransferase/poly(A) polymerase family.</text>
</comment>
<evidence type="ECO:0000256" key="3">
    <source>
        <dbReference type="ARBA" id="ARBA00022555"/>
    </source>
</evidence>
<gene>
    <name evidence="13" type="ORF">BCF55_0027</name>
</gene>
<dbReference type="NCBIfam" id="TIGR00277">
    <property type="entry name" value="HDIG"/>
    <property type="match status" value="1"/>
</dbReference>
<dbReference type="OrthoDB" id="9805698at2"/>
<evidence type="ECO:0000313" key="13">
    <source>
        <dbReference type="EMBL" id="RLJ69772.1"/>
    </source>
</evidence>
<proteinExistence type="inferred from homology"/>
<dbReference type="Gene3D" id="1.10.3090.10">
    <property type="entry name" value="cca-adding enzyme, domain 2"/>
    <property type="match status" value="1"/>
</dbReference>
<comment type="cofactor">
    <cofactor evidence="1">
        <name>Mg(2+)</name>
        <dbReference type="ChEBI" id="CHEBI:18420"/>
    </cofactor>
</comment>
<comment type="caution">
    <text evidence="13">The sequence shown here is derived from an EMBL/GenBank/DDBJ whole genome shotgun (WGS) entry which is preliminary data.</text>
</comment>
<dbReference type="InterPro" id="IPR006674">
    <property type="entry name" value="HD_domain"/>
</dbReference>
<dbReference type="InterPro" id="IPR032828">
    <property type="entry name" value="PolyA_RNA-bd"/>
</dbReference>
<dbReference type="RefSeq" id="WP_121008595.1">
    <property type="nucleotide sequence ID" value="NZ_RCCJ01000001.1"/>
</dbReference>
<keyword evidence="4 11" id="KW-0808">Transferase</keyword>
<dbReference type="GO" id="GO:0016779">
    <property type="term" value="F:nucleotidyltransferase activity"/>
    <property type="evidence" value="ECO:0007669"/>
    <property type="project" value="UniProtKB-KW"/>
</dbReference>
<dbReference type="SUPFAM" id="SSF81891">
    <property type="entry name" value="Poly A polymerase C-terminal region-like"/>
    <property type="match status" value="1"/>
</dbReference>
<dbReference type="GO" id="GO:0008033">
    <property type="term" value="P:tRNA processing"/>
    <property type="evidence" value="ECO:0007669"/>
    <property type="project" value="UniProtKB-KW"/>
</dbReference>
<evidence type="ECO:0000256" key="8">
    <source>
        <dbReference type="ARBA" id="ARBA00022741"/>
    </source>
</evidence>
<keyword evidence="3" id="KW-0820">tRNA-binding</keyword>
<protein>
    <submittedName>
        <fullName evidence="13">Poly(A) polymerase</fullName>
    </submittedName>
</protein>
<dbReference type="CDD" id="cd00077">
    <property type="entry name" value="HDc"/>
    <property type="match status" value="1"/>
</dbReference>
<accession>A0A497XRK6</accession>
<dbReference type="AlphaFoldDB" id="A0A497XRK6"/>
<dbReference type="Gene3D" id="1.10.246.80">
    <property type="match status" value="1"/>
</dbReference>
<evidence type="ECO:0000313" key="14">
    <source>
        <dbReference type="Proteomes" id="UP000267841"/>
    </source>
</evidence>
<keyword evidence="10 11" id="KW-0694">RNA-binding</keyword>
<dbReference type="PANTHER" id="PTHR47545">
    <property type="entry name" value="MULTIFUNCTIONAL CCA PROTEIN"/>
    <property type="match status" value="1"/>
</dbReference>
<dbReference type="GO" id="GO:0000166">
    <property type="term" value="F:nucleotide binding"/>
    <property type="evidence" value="ECO:0007669"/>
    <property type="project" value="UniProtKB-KW"/>
</dbReference>
<dbReference type="Gene3D" id="3.30.460.10">
    <property type="entry name" value="Beta Polymerase, domain 2"/>
    <property type="match status" value="1"/>
</dbReference>
<evidence type="ECO:0000256" key="6">
    <source>
        <dbReference type="ARBA" id="ARBA00022695"/>
    </source>
</evidence>
<dbReference type="Pfam" id="PF01966">
    <property type="entry name" value="HD"/>
    <property type="match status" value="1"/>
</dbReference>
<dbReference type="Proteomes" id="UP000267841">
    <property type="component" value="Unassembled WGS sequence"/>
</dbReference>
<dbReference type="GO" id="GO:0046872">
    <property type="term" value="F:metal ion binding"/>
    <property type="evidence" value="ECO:0007669"/>
    <property type="project" value="UniProtKB-KW"/>
</dbReference>
<dbReference type="SMART" id="SM00471">
    <property type="entry name" value="HDc"/>
    <property type="match status" value="1"/>
</dbReference>
<name>A0A497XRK6_9AQUI</name>
<keyword evidence="8" id="KW-0547">Nucleotide-binding</keyword>
<dbReference type="GO" id="GO:0000049">
    <property type="term" value="F:tRNA binding"/>
    <property type="evidence" value="ECO:0007669"/>
    <property type="project" value="UniProtKB-KW"/>
</dbReference>
<dbReference type="InterPro" id="IPR006675">
    <property type="entry name" value="HDIG_dom"/>
</dbReference>
<evidence type="ECO:0000256" key="4">
    <source>
        <dbReference type="ARBA" id="ARBA00022679"/>
    </source>
</evidence>
<dbReference type="InterPro" id="IPR043519">
    <property type="entry name" value="NT_sf"/>
</dbReference>
<feature type="domain" description="HD/PDEase" evidence="12">
    <location>
        <begin position="268"/>
        <end position="431"/>
    </location>
</feature>
<dbReference type="InterPro" id="IPR050124">
    <property type="entry name" value="tRNA_CCA-adding_enzyme"/>
</dbReference>
<keyword evidence="14" id="KW-1185">Reference proteome</keyword>
<evidence type="ECO:0000256" key="2">
    <source>
        <dbReference type="ARBA" id="ARBA00007265"/>
    </source>
</evidence>
<evidence type="ECO:0000256" key="9">
    <source>
        <dbReference type="ARBA" id="ARBA00022842"/>
    </source>
</evidence>
<keyword evidence="5" id="KW-0819">tRNA processing</keyword>
<dbReference type="Pfam" id="PF01743">
    <property type="entry name" value="PolyA_pol"/>
    <property type="match status" value="1"/>
</dbReference>
<dbReference type="SUPFAM" id="SSF81301">
    <property type="entry name" value="Nucleotidyltransferase"/>
    <property type="match status" value="1"/>
</dbReference>
<dbReference type="EMBL" id="RCCJ01000001">
    <property type="protein sequence ID" value="RLJ69772.1"/>
    <property type="molecule type" value="Genomic_DNA"/>
</dbReference>
<evidence type="ECO:0000256" key="10">
    <source>
        <dbReference type="ARBA" id="ARBA00022884"/>
    </source>
</evidence>
<reference evidence="13 14" key="1">
    <citation type="submission" date="2018-10" db="EMBL/GenBank/DDBJ databases">
        <title>Genomic Encyclopedia of Archaeal and Bacterial Type Strains, Phase II (KMG-II): from individual species to whole genera.</title>
        <authorList>
            <person name="Goeker M."/>
        </authorList>
    </citation>
    <scope>NUCLEOTIDE SEQUENCE [LARGE SCALE GENOMIC DNA]</scope>
    <source>
        <strain evidence="13 14">DSM 16510</strain>
    </source>
</reference>
<evidence type="ECO:0000256" key="5">
    <source>
        <dbReference type="ARBA" id="ARBA00022694"/>
    </source>
</evidence>
<keyword evidence="6" id="KW-0548">Nucleotidyltransferase</keyword>
<dbReference type="InterPro" id="IPR002646">
    <property type="entry name" value="PolA_pol_head_dom"/>
</dbReference>
<evidence type="ECO:0000256" key="1">
    <source>
        <dbReference type="ARBA" id="ARBA00001946"/>
    </source>
</evidence>
<dbReference type="InterPro" id="IPR003607">
    <property type="entry name" value="HD/PDEase_dom"/>
</dbReference>
<dbReference type="PANTHER" id="PTHR47545:SF2">
    <property type="entry name" value="CC-ADDING TRNA NUCLEOTIDYLTRANSFERASE"/>
    <property type="match status" value="1"/>
</dbReference>